<sequence>MDSNTKSAETSAQLQPKTSCHRTAAERMASRDYRSIAMMPQRGAIAFTTSMPNKASLDKPFTIVFGKISSTGASVAVSDWAGTPTYQRPQRNSKLDTSQMLHPAEQSAFLRWTDPKTAAIVRNTLVEVRDAGSMGLGLFALRDISRGTRIIEEEAMFVVPETLTIDDELNEFCSAFQHLTEAERSNFDQLHCCSDMIDTKVITAVRRWRTHNLPNDIDGTRLVGNPVQGNLGDHLRPIQQSSWPIACVARSEVFLEKPCNYAALENLTSWYACGRDVLQEDGNDTKDASSSQVEQGFILWDKQLKEESLSPNMRLNRESTRIAANLLKDGKKNNE</sequence>
<evidence type="ECO:0008006" key="4">
    <source>
        <dbReference type="Google" id="ProtNLM"/>
    </source>
</evidence>
<proteinExistence type="predicted"/>
<protein>
    <recommendedName>
        <fullName evidence="4">SET domain-containing protein</fullName>
    </recommendedName>
</protein>
<organism evidence="2 3">
    <name type="scientific">Beauveria bassiana (strain ARSEF 2860)</name>
    <name type="common">White muscardine disease fungus</name>
    <name type="synonym">Tritirachium shiotae</name>
    <dbReference type="NCBI Taxonomy" id="655819"/>
    <lineage>
        <taxon>Eukaryota</taxon>
        <taxon>Fungi</taxon>
        <taxon>Dikarya</taxon>
        <taxon>Ascomycota</taxon>
        <taxon>Pezizomycotina</taxon>
        <taxon>Sordariomycetes</taxon>
        <taxon>Hypocreomycetidae</taxon>
        <taxon>Hypocreales</taxon>
        <taxon>Cordycipitaceae</taxon>
        <taxon>Beauveria</taxon>
    </lineage>
</organism>
<evidence type="ECO:0000313" key="3">
    <source>
        <dbReference type="Proteomes" id="UP000002762"/>
    </source>
</evidence>
<dbReference type="Proteomes" id="UP000002762">
    <property type="component" value="Unassembled WGS sequence"/>
</dbReference>
<dbReference type="InParanoid" id="J4KLJ9"/>
<gene>
    <name evidence="2" type="ORF">BBA_08761</name>
</gene>
<dbReference type="HOGENOM" id="CLU_828968_0_0_1"/>
<accession>J4KLJ9</accession>
<name>J4KLJ9_BEAB2</name>
<dbReference type="AlphaFoldDB" id="J4KLJ9"/>
<dbReference type="GeneID" id="19891773"/>
<keyword evidence="3" id="KW-1185">Reference proteome</keyword>
<evidence type="ECO:0000256" key="1">
    <source>
        <dbReference type="SAM" id="MobiDB-lite"/>
    </source>
</evidence>
<dbReference type="InterPro" id="IPR046341">
    <property type="entry name" value="SET_dom_sf"/>
</dbReference>
<dbReference type="RefSeq" id="XP_008602080.1">
    <property type="nucleotide sequence ID" value="XM_008603858.1"/>
</dbReference>
<feature type="compositionally biased region" description="Polar residues" evidence="1">
    <location>
        <begin position="1"/>
        <end position="18"/>
    </location>
</feature>
<feature type="region of interest" description="Disordered" evidence="1">
    <location>
        <begin position="1"/>
        <end position="24"/>
    </location>
</feature>
<evidence type="ECO:0000313" key="2">
    <source>
        <dbReference type="EMBL" id="EJP62334.1"/>
    </source>
</evidence>
<dbReference type="SUPFAM" id="SSF82199">
    <property type="entry name" value="SET domain"/>
    <property type="match status" value="1"/>
</dbReference>
<reference evidence="2 3" key="1">
    <citation type="journal article" date="2012" name="Sci. Rep.">
        <title>Genomic perspectives on the evolution of fungal entomopathogenicity in Beauveria bassiana.</title>
        <authorList>
            <person name="Xiao G."/>
            <person name="Ying S.H."/>
            <person name="Zheng P."/>
            <person name="Wang Z.L."/>
            <person name="Zhang S."/>
            <person name="Xie X.Q."/>
            <person name="Shang Y."/>
            <person name="St Leger R.J."/>
            <person name="Zhao G.P."/>
            <person name="Wang C."/>
            <person name="Feng M.G."/>
        </authorList>
    </citation>
    <scope>NUCLEOTIDE SEQUENCE [LARGE SCALE GENOMIC DNA]</scope>
    <source>
        <strain evidence="2 3">ARSEF 2860</strain>
    </source>
</reference>
<dbReference type="EMBL" id="JH725188">
    <property type="protein sequence ID" value="EJP62334.1"/>
    <property type="molecule type" value="Genomic_DNA"/>
</dbReference>